<feature type="chain" id="PRO_5022107660" evidence="2">
    <location>
        <begin position="29"/>
        <end position="235"/>
    </location>
</feature>
<gene>
    <name evidence="3" type="ORF">FB460_0705</name>
</gene>
<organism evidence="3 4">
    <name type="scientific">Propioniferax innocua</name>
    <dbReference type="NCBI Taxonomy" id="1753"/>
    <lineage>
        <taxon>Bacteria</taxon>
        <taxon>Bacillati</taxon>
        <taxon>Actinomycetota</taxon>
        <taxon>Actinomycetes</taxon>
        <taxon>Propionibacteriales</taxon>
        <taxon>Propionibacteriaceae</taxon>
        <taxon>Propioniferax</taxon>
    </lineage>
</organism>
<keyword evidence="2" id="KW-0732">Signal</keyword>
<evidence type="ECO:0000256" key="2">
    <source>
        <dbReference type="SAM" id="SignalP"/>
    </source>
</evidence>
<dbReference type="RefSeq" id="WP_142092694.1">
    <property type="nucleotide sequence ID" value="NZ_BAAAMD010000001.1"/>
</dbReference>
<dbReference type="Proteomes" id="UP000316196">
    <property type="component" value="Unassembled WGS sequence"/>
</dbReference>
<feature type="compositionally biased region" description="Polar residues" evidence="1">
    <location>
        <begin position="151"/>
        <end position="161"/>
    </location>
</feature>
<dbReference type="AlphaFoldDB" id="A0A542ZRD4"/>
<feature type="region of interest" description="Disordered" evidence="1">
    <location>
        <begin position="138"/>
        <end position="163"/>
    </location>
</feature>
<dbReference type="OrthoDB" id="3743969at2"/>
<dbReference type="EMBL" id="VFOR01000001">
    <property type="protein sequence ID" value="TQL62913.1"/>
    <property type="molecule type" value="Genomic_DNA"/>
</dbReference>
<sequence>MRARRVGVMLAAGCAAGVMLATTGLAGAAVASPASSMGRPAAFHPQLTRDMAVTPLTNPVVTAMLVQGHPAEKVAGADAGQLAPVRPVKRSDEKAGREADAVHEAAVSTALGLLDGSQTVHVRESVGEPFRTITARTSTRPEGTSVRFPDGTTSFVPTPMSTDELGQPGRVVWTIAESDEILGRPTVQLASRVGDPAGPVANRYWLDASTHQVLWQESYTPSGDILVSAGYRSIA</sequence>
<proteinExistence type="predicted"/>
<comment type="caution">
    <text evidence="3">The sequence shown here is derived from an EMBL/GenBank/DDBJ whole genome shotgun (WGS) entry which is preliminary data.</text>
</comment>
<reference evidence="3 4" key="1">
    <citation type="submission" date="2019-06" db="EMBL/GenBank/DDBJ databases">
        <title>Sequencing the genomes of 1000 actinobacteria strains.</title>
        <authorList>
            <person name="Klenk H.-P."/>
        </authorList>
    </citation>
    <scope>NUCLEOTIDE SEQUENCE [LARGE SCALE GENOMIC DNA]</scope>
    <source>
        <strain evidence="3 4">DSM 8251</strain>
    </source>
</reference>
<protein>
    <submittedName>
        <fullName evidence="3">Uncharacterized protein</fullName>
    </submittedName>
</protein>
<evidence type="ECO:0000313" key="3">
    <source>
        <dbReference type="EMBL" id="TQL62913.1"/>
    </source>
</evidence>
<keyword evidence="4" id="KW-1185">Reference proteome</keyword>
<evidence type="ECO:0000256" key="1">
    <source>
        <dbReference type="SAM" id="MobiDB-lite"/>
    </source>
</evidence>
<feature type="signal peptide" evidence="2">
    <location>
        <begin position="1"/>
        <end position="28"/>
    </location>
</feature>
<evidence type="ECO:0000313" key="4">
    <source>
        <dbReference type="Proteomes" id="UP000316196"/>
    </source>
</evidence>
<name>A0A542ZRD4_9ACTN</name>
<accession>A0A542ZRD4</accession>